<organism evidence="5 6">
    <name type="scientific">Capsicum baccatum</name>
    <name type="common">Peruvian pepper</name>
    <dbReference type="NCBI Taxonomy" id="33114"/>
    <lineage>
        <taxon>Eukaryota</taxon>
        <taxon>Viridiplantae</taxon>
        <taxon>Streptophyta</taxon>
        <taxon>Embryophyta</taxon>
        <taxon>Tracheophyta</taxon>
        <taxon>Spermatophyta</taxon>
        <taxon>Magnoliopsida</taxon>
        <taxon>eudicotyledons</taxon>
        <taxon>Gunneridae</taxon>
        <taxon>Pentapetalae</taxon>
        <taxon>asterids</taxon>
        <taxon>lamiids</taxon>
        <taxon>Solanales</taxon>
        <taxon>Solanaceae</taxon>
        <taxon>Solanoideae</taxon>
        <taxon>Capsiceae</taxon>
        <taxon>Capsicum</taxon>
    </lineage>
</organism>
<dbReference type="GO" id="GO:0009451">
    <property type="term" value="P:RNA modification"/>
    <property type="evidence" value="ECO:0007669"/>
    <property type="project" value="InterPro"/>
</dbReference>
<feature type="repeat" description="PPR" evidence="3">
    <location>
        <begin position="195"/>
        <end position="225"/>
    </location>
</feature>
<comment type="similarity">
    <text evidence="1">Belongs to the PPR family. PCMP-H subfamily.</text>
</comment>
<evidence type="ECO:0000313" key="6">
    <source>
        <dbReference type="Proteomes" id="UP000224567"/>
    </source>
</evidence>
<dbReference type="NCBIfam" id="TIGR00756">
    <property type="entry name" value="PPR"/>
    <property type="match status" value="5"/>
</dbReference>
<feature type="repeat" description="PPR" evidence="3">
    <location>
        <begin position="358"/>
        <end position="392"/>
    </location>
</feature>
<reference evidence="5 6" key="1">
    <citation type="journal article" date="2017" name="Genome Biol.">
        <title>New reference genome sequences of hot pepper reveal the massive evolution of plant disease-resistance genes by retroduplication.</title>
        <authorList>
            <person name="Kim S."/>
            <person name="Park J."/>
            <person name="Yeom S.I."/>
            <person name="Kim Y.M."/>
            <person name="Seo E."/>
            <person name="Kim K.T."/>
            <person name="Kim M.S."/>
            <person name="Lee J.M."/>
            <person name="Cheong K."/>
            <person name="Shin H.S."/>
            <person name="Kim S.B."/>
            <person name="Han K."/>
            <person name="Lee J."/>
            <person name="Park M."/>
            <person name="Lee H.A."/>
            <person name="Lee H.Y."/>
            <person name="Lee Y."/>
            <person name="Oh S."/>
            <person name="Lee J.H."/>
            <person name="Choi E."/>
            <person name="Choi E."/>
            <person name="Lee S.E."/>
            <person name="Jeon J."/>
            <person name="Kim H."/>
            <person name="Choi G."/>
            <person name="Song H."/>
            <person name="Lee J."/>
            <person name="Lee S.C."/>
            <person name="Kwon J.K."/>
            <person name="Lee H.Y."/>
            <person name="Koo N."/>
            <person name="Hong Y."/>
            <person name="Kim R.W."/>
            <person name="Kang W.H."/>
            <person name="Huh J.H."/>
            <person name="Kang B.C."/>
            <person name="Yang T.J."/>
            <person name="Lee Y.H."/>
            <person name="Bennetzen J.L."/>
            <person name="Choi D."/>
        </authorList>
    </citation>
    <scope>NUCLEOTIDE SEQUENCE [LARGE SCALE GENOMIC DNA]</scope>
    <source>
        <strain evidence="6">cv. PBC81</strain>
    </source>
</reference>
<evidence type="ECO:0000259" key="4">
    <source>
        <dbReference type="Pfam" id="PF14432"/>
    </source>
</evidence>
<dbReference type="Pfam" id="PF14432">
    <property type="entry name" value="DYW_deaminase"/>
    <property type="match status" value="1"/>
</dbReference>
<keyword evidence="6" id="KW-1185">Reference proteome</keyword>
<evidence type="ECO:0000256" key="1">
    <source>
        <dbReference type="ARBA" id="ARBA00006643"/>
    </source>
</evidence>
<evidence type="ECO:0000313" key="5">
    <source>
        <dbReference type="EMBL" id="PHT33060.1"/>
    </source>
</evidence>
<dbReference type="EMBL" id="MLFT02000012">
    <property type="protein sequence ID" value="PHT33060.1"/>
    <property type="molecule type" value="Genomic_DNA"/>
</dbReference>
<reference evidence="6" key="2">
    <citation type="journal article" date="2017" name="J. Anim. Genet.">
        <title>Multiple reference genome sequences of hot pepper reveal the massive evolution of plant disease resistance genes by retroduplication.</title>
        <authorList>
            <person name="Kim S."/>
            <person name="Park J."/>
            <person name="Yeom S.-I."/>
            <person name="Kim Y.-M."/>
            <person name="Seo E."/>
            <person name="Kim K.-T."/>
            <person name="Kim M.-S."/>
            <person name="Lee J.M."/>
            <person name="Cheong K."/>
            <person name="Shin H.-S."/>
            <person name="Kim S.-B."/>
            <person name="Han K."/>
            <person name="Lee J."/>
            <person name="Park M."/>
            <person name="Lee H.-A."/>
            <person name="Lee H.-Y."/>
            <person name="Lee Y."/>
            <person name="Oh S."/>
            <person name="Lee J.H."/>
            <person name="Choi E."/>
            <person name="Choi E."/>
            <person name="Lee S.E."/>
            <person name="Jeon J."/>
            <person name="Kim H."/>
            <person name="Choi G."/>
            <person name="Song H."/>
            <person name="Lee J."/>
            <person name="Lee S.-C."/>
            <person name="Kwon J.-K."/>
            <person name="Lee H.-Y."/>
            <person name="Koo N."/>
            <person name="Hong Y."/>
            <person name="Kim R.W."/>
            <person name="Kang W.-H."/>
            <person name="Huh J.H."/>
            <person name="Kang B.-C."/>
            <person name="Yang T.-J."/>
            <person name="Lee Y.-H."/>
            <person name="Bennetzen J.L."/>
            <person name="Choi D."/>
        </authorList>
    </citation>
    <scope>NUCLEOTIDE SEQUENCE [LARGE SCALE GENOMIC DNA]</scope>
    <source>
        <strain evidence="6">cv. PBC81</strain>
    </source>
</reference>
<evidence type="ECO:0000256" key="3">
    <source>
        <dbReference type="PROSITE-ProRule" id="PRU00708"/>
    </source>
</evidence>
<sequence length="665" mass="75266">MSYSKNSYCNRYSPILSYKNKYLDHISLHKVLINSQKLLLQHMASTAQLTPTPQSPSSHKTLCTPLKGLSSCSTMWQLKQLHAQIIKLGLSNDNDAMGRVIKFCAISHSCDLNYALKVFDKMPEPDTFIYNTVIRGFLKCHMLIDCFVFYSRMLELVVPNNFTFPPLIRICCIENAVEEGKQIHGHVLKFGFGDDRFTQNNLIYMYVNLRCLDEARKVFDKMRDRDEVSLTTLISGYAQWGDVEEAFRIFDSIEEKSCVCWNAMISGYVQNNKFDEAFALFERMGVENVVVDKFLAASMLSACTRLGALKQGEWIVEYVMKRGIDLDAKLAATIIDMYCKCGCLDKGVRFFKGLSRKGISSWNCMIGGLAMHGKGEAAIELLKEMERERVAPDYITFVNLLSACAHSGLVGEGKHYFRYMKEAYGIEPGMEHYGCLVDLLGRAGLLVEARRVISEMPMSPDVGVLGALLGACRIHKNIELGEMIGKQVIELEPQNSGRYVLLANLYAYAGRWEDVASIRKLMNDRGVKKAPGFSIVELEGAVNEFIAGGRTHPQAKEIYAKVTEMLDRIKSAGYIPDSDGMQQDIDEEETENPLYYHSEKLAIAFGLLKSKPGEILRITKNLRVCKDCHQASKLISKVYDREIIVRDRNRFHHFKGGECSCKDYW</sequence>
<dbReference type="OrthoDB" id="185373at2759"/>
<dbReference type="FunFam" id="1.25.40.10:FF:000366">
    <property type="entry name" value="Pentatricopeptide (PPR) repeat-containing protein"/>
    <property type="match status" value="1"/>
</dbReference>
<dbReference type="STRING" id="33114.A0A2G2VJB4"/>
<dbReference type="InterPro" id="IPR046848">
    <property type="entry name" value="E_motif"/>
</dbReference>
<dbReference type="InterPro" id="IPR032867">
    <property type="entry name" value="DYW_dom"/>
</dbReference>
<feature type="domain" description="DYW" evidence="4">
    <location>
        <begin position="573"/>
        <end position="665"/>
    </location>
</feature>
<evidence type="ECO:0000256" key="2">
    <source>
        <dbReference type="ARBA" id="ARBA00022737"/>
    </source>
</evidence>
<dbReference type="Pfam" id="PF01535">
    <property type="entry name" value="PPR"/>
    <property type="match status" value="5"/>
</dbReference>
<dbReference type="InterPro" id="IPR011990">
    <property type="entry name" value="TPR-like_helical_dom_sf"/>
</dbReference>
<protein>
    <recommendedName>
        <fullName evidence="4">DYW domain-containing protein</fullName>
    </recommendedName>
</protein>
<feature type="repeat" description="PPR" evidence="3">
    <location>
        <begin position="257"/>
        <end position="291"/>
    </location>
</feature>
<dbReference type="InterPro" id="IPR046849">
    <property type="entry name" value="E2_motif"/>
</dbReference>
<dbReference type="Proteomes" id="UP000224567">
    <property type="component" value="Unassembled WGS sequence"/>
</dbReference>
<dbReference type="GO" id="GO:0003723">
    <property type="term" value="F:RNA binding"/>
    <property type="evidence" value="ECO:0007669"/>
    <property type="project" value="InterPro"/>
</dbReference>
<dbReference type="AlphaFoldDB" id="A0A2G2VJB4"/>
<comment type="caution">
    <text evidence="5">The sequence shown here is derived from an EMBL/GenBank/DDBJ whole genome shotgun (WGS) entry which is preliminary data.</text>
</comment>
<keyword evidence="2" id="KW-0677">Repeat</keyword>
<dbReference type="PANTHER" id="PTHR47926">
    <property type="entry name" value="PENTATRICOPEPTIDE REPEAT-CONTAINING PROTEIN"/>
    <property type="match status" value="1"/>
</dbReference>
<dbReference type="Pfam" id="PF20430">
    <property type="entry name" value="Eplus_motif"/>
    <property type="match status" value="1"/>
</dbReference>
<name>A0A2G2VJB4_CAPBA</name>
<accession>A0A2G2VJB4</accession>
<dbReference type="Gene3D" id="1.25.40.10">
    <property type="entry name" value="Tetratricopeptide repeat domain"/>
    <property type="match status" value="5"/>
</dbReference>
<feature type="repeat" description="PPR" evidence="3">
    <location>
        <begin position="226"/>
        <end position="256"/>
    </location>
</feature>
<dbReference type="Pfam" id="PF13041">
    <property type="entry name" value="PPR_2"/>
    <property type="match status" value="1"/>
</dbReference>
<proteinExistence type="inferred from homology"/>
<gene>
    <name evidence="5" type="ORF">CQW23_29397</name>
</gene>
<dbReference type="FunFam" id="1.25.40.10:FF:000470">
    <property type="entry name" value="Pentatricopeptide repeat-containing protein At5g66520"/>
    <property type="match status" value="1"/>
</dbReference>
<dbReference type="FunFam" id="1.25.40.10:FF:001087">
    <property type="entry name" value="Pentatricopeptide repeat-containing protein, mitochondrial"/>
    <property type="match status" value="1"/>
</dbReference>
<dbReference type="InterPro" id="IPR046960">
    <property type="entry name" value="PPR_At4g14850-like_plant"/>
</dbReference>
<dbReference type="PANTHER" id="PTHR47926:SF402">
    <property type="entry name" value="TETRATRICOPEPTIDE-LIKE HELICAL DOMAIN SUPERFAMILY, DYW DOMAIN-CONTAINING PROTEIN"/>
    <property type="match status" value="1"/>
</dbReference>
<dbReference type="InterPro" id="IPR002885">
    <property type="entry name" value="PPR_rpt"/>
</dbReference>
<dbReference type="PROSITE" id="PS51375">
    <property type="entry name" value="PPR"/>
    <property type="match status" value="4"/>
</dbReference>
<dbReference type="Pfam" id="PF20431">
    <property type="entry name" value="E_motif"/>
    <property type="match status" value="1"/>
</dbReference>
<dbReference type="GO" id="GO:0008270">
    <property type="term" value="F:zinc ion binding"/>
    <property type="evidence" value="ECO:0007669"/>
    <property type="project" value="InterPro"/>
</dbReference>